<evidence type="ECO:0000313" key="1">
    <source>
        <dbReference type="EMBL" id="QNR24168.1"/>
    </source>
</evidence>
<protein>
    <submittedName>
        <fullName evidence="1">Uncharacterized protein</fullName>
    </submittedName>
</protein>
<gene>
    <name evidence="1" type="ORF">H4K34_17630</name>
</gene>
<dbReference type="RefSeq" id="WP_210758703.1">
    <property type="nucleotide sequence ID" value="NZ_CP060139.1"/>
</dbReference>
<dbReference type="AlphaFoldDB" id="A0A7H0VEM0"/>
<organism evidence="1 2">
    <name type="scientific">Croceimicrobium hydrocarbonivorans</name>
    <dbReference type="NCBI Taxonomy" id="2761580"/>
    <lineage>
        <taxon>Bacteria</taxon>
        <taxon>Pseudomonadati</taxon>
        <taxon>Bacteroidota</taxon>
        <taxon>Flavobacteriia</taxon>
        <taxon>Flavobacteriales</taxon>
        <taxon>Owenweeksiaceae</taxon>
        <taxon>Croceimicrobium</taxon>
    </lineage>
</organism>
<keyword evidence="2" id="KW-1185">Reference proteome</keyword>
<name>A0A7H0VEM0_9FLAO</name>
<dbReference type="KEGG" id="chyd:H4K34_17630"/>
<reference evidence="1 2" key="1">
    <citation type="submission" date="2020-08" db="EMBL/GenBank/DDBJ databases">
        <title>Croceimicrobium hydrocarbonivorans gen. nov., sp. nov., a novel marine bacterium isolated from a bacterial consortium that degrades polyethylene terephthalate.</title>
        <authorList>
            <person name="Liu R."/>
        </authorList>
    </citation>
    <scope>NUCLEOTIDE SEQUENCE [LARGE SCALE GENOMIC DNA]</scope>
    <source>
        <strain evidence="1 2">A20-9</strain>
    </source>
</reference>
<accession>A0A7H0VEM0</accession>
<evidence type="ECO:0000313" key="2">
    <source>
        <dbReference type="Proteomes" id="UP000516305"/>
    </source>
</evidence>
<dbReference type="EMBL" id="CP060139">
    <property type="protein sequence ID" value="QNR24168.1"/>
    <property type="molecule type" value="Genomic_DNA"/>
</dbReference>
<proteinExistence type="predicted"/>
<sequence>MSKKITNWTAEAAEMILNYQNDDNLVLPTATGGKLKGLMVDKEHVMNMMENPDHNITKLFMIFGLKNEADGQQSFRIVLCGVDENDKMVIDPSYDYCDPCPLTCADLDAHL</sequence>
<dbReference type="Proteomes" id="UP000516305">
    <property type="component" value="Chromosome"/>
</dbReference>